<feature type="compositionally biased region" description="Polar residues" evidence="3">
    <location>
        <begin position="8"/>
        <end position="17"/>
    </location>
</feature>
<feature type="coiled-coil region" evidence="2">
    <location>
        <begin position="62"/>
        <end position="151"/>
    </location>
</feature>
<dbReference type="InterPro" id="IPR039986">
    <property type="entry name" value="CFAP210"/>
</dbReference>
<feature type="region of interest" description="Disordered" evidence="3">
    <location>
        <begin position="365"/>
        <end position="418"/>
    </location>
</feature>
<evidence type="ECO:0000259" key="4">
    <source>
        <dbReference type="Pfam" id="PF13868"/>
    </source>
</evidence>
<feature type="coiled-coil region" evidence="2">
    <location>
        <begin position="286"/>
        <end position="331"/>
    </location>
</feature>
<reference evidence="5" key="1">
    <citation type="submission" date="2021-02" db="EMBL/GenBank/DDBJ databases">
        <authorList>
            <person name="Nowell W R."/>
        </authorList>
    </citation>
    <scope>NUCLEOTIDE SEQUENCE</scope>
</reference>
<keyword evidence="7" id="KW-1185">Reference proteome</keyword>
<dbReference type="Proteomes" id="UP000663854">
    <property type="component" value="Unassembled WGS sequence"/>
</dbReference>
<dbReference type="EMBL" id="CAJNOH010000040">
    <property type="protein sequence ID" value="CAF0796718.1"/>
    <property type="molecule type" value="Genomic_DNA"/>
</dbReference>
<feature type="region of interest" description="Disordered" evidence="3">
    <location>
        <begin position="1"/>
        <end position="24"/>
    </location>
</feature>
<feature type="compositionally biased region" description="Basic and acidic residues" evidence="3">
    <location>
        <begin position="365"/>
        <end position="383"/>
    </location>
</feature>
<keyword evidence="1 2" id="KW-0175">Coiled coil</keyword>
<dbReference type="EMBL" id="CAJNOL010000022">
    <property type="protein sequence ID" value="CAF0754493.1"/>
    <property type="molecule type" value="Genomic_DNA"/>
</dbReference>
<evidence type="ECO:0000256" key="3">
    <source>
        <dbReference type="SAM" id="MobiDB-lite"/>
    </source>
</evidence>
<organism evidence="5 7">
    <name type="scientific">Rotaria sordida</name>
    <dbReference type="NCBI Taxonomy" id="392033"/>
    <lineage>
        <taxon>Eukaryota</taxon>
        <taxon>Metazoa</taxon>
        <taxon>Spiralia</taxon>
        <taxon>Gnathifera</taxon>
        <taxon>Rotifera</taxon>
        <taxon>Eurotatoria</taxon>
        <taxon>Bdelloidea</taxon>
        <taxon>Philodinida</taxon>
        <taxon>Philodinidae</taxon>
        <taxon>Rotaria</taxon>
    </lineage>
</organism>
<feature type="compositionally biased region" description="Basic and acidic residues" evidence="3">
    <location>
        <begin position="532"/>
        <end position="549"/>
    </location>
</feature>
<feature type="compositionally biased region" description="Polar residues" evidence="3">
    <location>
        <begin position="232"/>
        <end position="241"/>
    </location>
</feature>
<feature type="compositionally biased region" description="Basic and acidic residues" evidence="3">
    <location>
        <begin position="397"/>
        <end position="406"/>
    </location>
</feature>
<dbReference type="GO" id="GO:0005879">
    <property type="term" value="C:axonemal microtubule"/>
    <property type="evidence" value="ECO:0007669"/>
    <property type="project" value="TreeGrafter"/>
</dbReference>
<proteinExistence type="predicted"/>
<gene>
    <name evidence="5" type="ORF">JXQ802_LOCUS1865</name>
    <name evidence="6" type="ORF">PYM288_LOCUS4404</name>
</gene>
<dbReference type="Proteomes" id="UP000663870">
    <property type="component" value="Unassembled WGS sequence"/>
</dbReference>
<feature type="region of interest" description="Disordered" evidence="3">
    <location>
        <begin position="518"/>
        <end position="560"/>
    </location>
</feature>
<dbReference type="PANTHER" id="PTHR28663:SF1">
    <property type="entry name" value="CILIA- AND FLAGELLA- ASSOCIATED PROTEIN 210"/>
    <property type="match status" value="1"/>
</dbReference>
<dbReference type="Pfam" id="PF13868">
    <property type="entry name" value="TPH"/>
    <property type="match status" value="1"/>
</dbReference>
<evidence type="ECO:0000256" key="2">
    <source>
        <dbReference type="SAM" id="Coils"/>
    </source>
</evidence>
<accession>A0A813PG30</accession>
<dbReference type="InterPro" id="IPR043597">
    <property type="entry name" value="TPH_dom"/>
</dbReference>
<evidence type="ECO:0000313" key="7">
    <source>
        <dbReference type="Proteomes" id="UP000663870"/>
    </source>
</evidence>
<feature type="region of interest" description="Disordered" evidence="3">
    <location>
        <begin position="231"/>
        <end position="253"/>
    </location>
</feature>
<name>A0A813PG30_9BILA</name>
<feature type="compositionally biased region" description="Basic and acidic residues" evidence="3">
    <location>
        <begin position="243"/>
        <end position="253"/>
    </location>
</feature>
<evidence type="ECO:0000313" key="5">
    <source>
        <dbReference type="EMBL" id="CAF0754493.1"/>
    </source>
</evidence>
<feature type="domain" description="Trichohyalin-plectin-homology" evidence="4">
    <location>
        <begin position="155"/>
        <end position="490"/>
    </location>
</feature>
<evidence type="ECO:0000256" key="1">
    <source>
        <dbReference type="ARBA" id="ARBA00023054"/>
    </source>
</evidence>
<dbReference type="AlphaFoldDB" id="A0A813PG30"/>
<sequence length="560" mass="67466">MVIKTLPIPTTKSNGNNQLGSKKQLSLSQSVSCLPDDRSEQQHRLPDAADLRRMCIITKSDLNRIYDNLERRQRDKDAVRQELERKKEMAERSAQITKQWPNTIIGARERKLELKKIRDQEEEERKKVLDLEEEKFAAERRREQIEKAKQLQYYETDRVRKFHTSLLLTEVLKERDLQIEMKNRIEQMRQADENDERQRFQEAQNEFYKAEQEKIEKKSKDRANLAKYHLAQANQRKSQYVQEKQKDQQEGDEYRRLAEQHALEQLELEHFKKLTQKDVKNMYDKVLDDKQKVKQMEQQMDEEEDEELRVYAEAKKKIARLRREKELQANQEKQDARDHMIGYLGSLQKRAEADNDTQIFRARAQKEAKDLREEQEKLEKQQKMQESIAKHRHETMKRRETEREIEEREDAEMRRKKAESDRLYLLYQQEKEKQRMQDAQAISEYHLKQAQERKDRQCDLKASEMDEVQLDRHMTEVEKQQYQDYTGRVISYMEENGRNTYPMKRTVADEIKRFDQLNHAYKKTETSPNGNGEKKPGSQDKKSLDETKKHLGFQWDIPNK</sequence>
<evidence type="ECO:0000313" key="6">
    <source>
        <dbReference type="EMBL" id="CAF0796718.1"/>
    </source>
</evidence>
<dbReference type="PANTHER" id="PTHR28663">
    <property type="entry name" value="COILED-COIL DOMAIN-CONTAINING PROTEIN 173"/>
    <property type="match status" value="1"/>
</dbReference>
<protein>
    <recommendedName>
        <fullName evidence="4">Trichohyalin-plectin-homology domain-containing protein</fullName>
    </recommendedName>
</protein>
<comment type="caution">
    <text evidence="5">The sequence shown here is derived from an EMBL/GenBank/DDBJ whole genome shotgun (WGS) entry which is preliminary data.</text>
</comment>